<feature type="binding site" evidence="7">
    <location>
        <position position="156"/>
    </location>
    <ligand>
        <name>a divalent metal cation</name>
        <dbReference type="ChEBI" id="CHEBI:60240"/>
    </ligand>
</feature>
<dbReference type="Gene3D" id="3.20.20.140">
    <property type="entry name" value="Metal-dependent hydrolases"/>
    <property type="match status" value="1"/>
</dbReference>
<evidence type="ECO:0000256" key="6">
    <source>
        <dbReference type="ARBA" id="ARBA00022842"/>
    </source>
</evidence>
<protein>
    <recommendedName>
        <fullName evidence="7">3'-5' ssDNA/RNA exonuclease TatD</fullName>
        <ecNumber evidence="7">3.1.11.-</ecNumber>
        <ecNumber evidence="7">3.1.13.-</ecNumber>
    </recommendedName>
    <alternativeName>
        <fullName evidence="7">DNase TatD</fullName>
    </alternativeName>
</protein>
<keyword evidence="2 7" id="KW-0540">Nuclease</keyword>
<dbReference type="InterPro" id="IPR032466">
    <property type="entry name" value="Metal_Hydrolase"/>
</dbReference>
<dbReference type="EC" id="3.1.13.-" evidence="7"/>
<reference evidence="9 10" key="1">
    <citation type="submission" date="2020-08" db="EMBL/GenBank/DDBJ databases">
        <title>Complete genome sequence of Klebsiella pneumoniae KP2757.</title>
        <authorList>
            <person name="Zhang X."/>
        </authorList>
    </citation>
    <scope>NUCLEOTIDE SEQUENCE [LARGE SCALE GENOMIC DNA]</scope>
    <source>
        <strain evidence="9 10">KP2757</strain>
    </source>
</reference>
<keyword evidence="4 7" id="KW-0378">Hydrolase</keyword>
<dbReference type="HAMAP" id="MF_00901">
    <property type="entry name" value="TatD_exonuclease"/>
    <property type="match status" value="1"/>
</dbReference>
<dbReference type="CDD" id="cd01310">
    <property type="entry name" value="TatD_DNAse"/>
    <property type="match status" value="1"/>
</dbReference>
<name>A0A7H0ELE0_KLEVA</name>
<gene>
    <name evidence="7 9" type="primary">tatD</name>
    <name evidence="9" type="ORF">IAP99_25220</name>
</gene>
<feature type="binding site" evidence="8">
    <location>
        <position position="95"/>
    </location>
    <ligand>
        <name>a divalent metal cation</name>
        <dbReference type="ChEBI" id="CHEBI:60240"/>
        <label>1</label>
    </ligand>
</feature>
<evidence type="ECO:0000256" key="2">
    <source>
        <dbReference type="ARBA" id="ARBA00022722"/>
    </source>
</evidence>
<evidence type="ECO:0000313" key="10">
    <source>
        <dbReference type="Proteomes" id="UP000516181"/>
    </source>
</evidence>
<dbReference type="EC" id="3.1.11.-" evidence="7"/>
<dbReference type="GO" id="GO:0000175">
    <property type="term" value="F:3'-5'-RNA exonuclease activity"/>
    <property type="evidence" value="ECO:0007669"/>
    <property type="project" value="UniProtKB-UniRule"/>
</dbReference>
<comment type="subunit">
    <text evidence="7">Monomer.</text>
</comment>
<dbReference type="PROSITE" id="PS01091">
    <property type="entry name" value="TATD_3"/>
    <property type="match status" value="1"/>
</dbReference>
<proteinExistence type="inferred from homology"/>
<evidence type="ECO:0000256" key="4">
    <source>
        <dbReference type="ARBA" id="ARBA00022801"/>
    </source>
</evidence>
<feature type="binding site" evidence="8">
    <location>
        <position position="131"/>
    </location>
    <ligand>
        <name>a divalent metal cation</name>
        <dbReference type="ChEBI" id="CHEBI:60240"/>
        <label>2</label>
    </ligand>
</feature>
<feature type="binding site" evidence="7">
    <location>
        <position position="95"/>
    </location>
    <ligand>
        <name>a divalent metal cation</name>
        <dbReference type="ChEBI" id="CHEBI:60240"/>
    </ligand>
</feature>
<evidence type="ECO:0000256" key="8">
    <source>
        <dbReference type="PIRSR" id="PIRSR005902-1"/>
    </source>
</evidence>
<dbReference type="PANTHER" id="PTHR46124">
    <property type="entry name" value="D-AMINOACYL-TRNA DEACYLASE"/>
    <property type="match status" value="1"/>
</dbReference>
<dbReference type="RefSeq" id="WP_164481358.1">
    <property type="nucleotide sequence ID" value="NZ_BIJF01000017.1"/>
</dbReference>
<dbReference type="PIRSF" id="PIRSF005902">
    <property type="entry name" value="DNase_TatD"/>
    <property type="match status" value="1"/>
</dbReference>
<sequence>MGAIMFDIGVNLTSSQFSRDHDEVVARARAAGVHGMLLTGTNLPESQQAQRMASHYSGCWSTAGVHPHDGSSWSPAVAEAIYTLAREPQVVAIGECGLDFNRNFSTPQEQEAAFSAQLALAAELAMPVFLHCRDAHDRFLALLKPWLEKIPGAVLHCFTGSRSEVQECLDLGLFIGITGWVCDERRGLELRELLPAIPAERLLLETDAPYLLPRDLKPRPASRRNEPAYLPHILASVASWRGEETQWLEAQTDANVRTLFGIDVNGV</sequence>
<comment type="function">
    <text evidence="7">3'-5' exonuclease that prefers single-stranded DNA and RNA. May play a role in the H(2)O(2)-induced DNA damage repair.</text>
</comment>
<keyword evidence="5 7" id="KW-0269">Exonuclease</keyword>
<comment type="similarity">
    <text evidence="7">Belongs to the metallo-dependent hydrolases superfamily. TatD-type hydrolase family. TatD subfamily.</text>
</comment>
<dbReference type="SUPFAM" id="SSF51556">
    <property type="entry name" value="Metallo-dependent hydrolases"/>
    <property type="match status" value="1"/>
</dbReference>
<dbReference type="PROSITE" id="PS01090">
    <property type="entry name" value="TATD_2"/>
    <property type="match status" value="1"/>
</dbReference>
<dbReference type="Pfam" id="PF01026">
    <property type="entry name" value="TatD_DNase"/>
    <property type="match status" value="1"/>
</dbReference>
<dbReference type="PANTHER" id="PTHR46124:SF2">
    <property type="entry name" value="D-AMINOACYL-TRNA DEACYLASE"/>
    <property type="match status" value="1"/>
</dbReference>
<keyword evidence="6 7" id="KW-0460">Magnesium</keyword>
<keyword evidence="1 7" id="KW-0963">Cytoplasm</keyword>
<dbReference type="NCBIfam" id="NF007745">
    <property type="entry name" value="PRK10425.1"/>
    <property type="match status" value="1"/>
</dbReference>
<dbReference type="InterPro" id="IPR018228">
    <property type="entry name" value="DNase_TatD-rel_CS"/>
</dbReference>
<dbReference type="Proteomes" id="UP000516181">
    <property type="component" value="Chromosome"/>
</dbReference>
<evidence type="ECO:0000256" key="7">
    <source>
        <dbReference type="HAMAP-Rule" id="MF_00901"/>
    </source>
</evidence>
<dbReference type="EMBL" id="CP060807">
    <property type="protein sequence ID" value="QNP24606.1"/>
    <property type="molecule type" value="Genomic_DNA"/>
</dbReference>
<organism evidence="9 10">
    <name type="scientific">Klebsiella variicola</name>
    <dbReference type="NCBI Taxonomy" id="244366"/>
    <lineage>
        <taxon>Bacteria</taxon>
        <taxon>Pseudomonadati</taxon>
        <taxon>Pseudomonadota</taxon>
        <taxon>Gammaproteobacteria</taxon>
        <taxon>Enterobacterales</taxon>
        <taxon>Enterobacteriaceae</taxon>
        <taxon>Klebsiella/Raoultella group</taxon>
        <taxon>Klebsiella</taxon>
        <taxon>Klebsiella pneumoniae complex</taxon>
    </lineage>
</organism>
<feature type="binding site" evidence="7">
    <location>
        <position position="131"/>
    </location>
    <ligand>
        <name>a divalent metal cation</name>
        <dbReference type="ChEBI" id="CHEBI:60240"/>
    </ligand>
</feature>
<keyword evidence="3 7" id="KW-0479">Metal-binding</keyword>
<dbReference type="GO" id="GO:0008310">
    <property type="term" value="F:single-stranded DNA 3'-5' DNA exonuclease activity"/>
    <property type="evidence" value="ECO:0007669"/>
    <property type="project" value="UniProtKB-UniRule"/>
</dbReference>
<feature type="binding site" evidence="8">
    <location>
        <position position="156"/>
    </location>
    <ligand>
        <name>a divalent metal cation</name>
        <dbReference type="ChEBI" id="CHEBI:60240"/>
        <label>2</label>
    </ligand>
</feature>
<dbReference type="InterPro" id="IPR024918">
    <property type="entry name" value="Exonuc_TatD"/>
</dbReference>
<evidence type="ECO:0000256" key="3">
    <source>
        <dbReference type="ARBA" id="ARBA00022723"/>
    </source>
</evidence>
<dbReference type="GO" id="GO:0000287">
    <property type="term" value="F:magnesium ion binding"/>
    <property type="evidence" value="ECO:0007669"/>
    <property type="project" value="UniProtKB-UniRule"/>
</dbReference>
<dbReference type="GO" id="GO:0005829">
    <property type="term" value="C:cytosol"/>
    <property type="evidence" value="ECO:0007669"/>
    <property type="project" value="TreeGrafter"/>
</dbReference>
<accession>A0A7H0ELE0</accession>
<comment type="cofactor">
    <cofactor evidence="7">
        <name>Mg(2+)</name>
        <dbReference type="ChEBI" id="CHEBI:18420"/>
    </cofactor>
</comment>
<feature type="binding site" evidence="8">
    <location>
        <position position="207"/>
    </location>
    <ligand>
        <name>a divalent metal cation</name>
        <dbReference type="ChEBI" id="CHEBI:60240"/>
        <label>1</label>
    </ligand>
</feature>
<evidence type="ECO:0000256" key="1">
    <source>
        <dbReference type="ARBA" id="ARBA00022490"/>
    </source>
</evidence>
<dbReference type="FunFam" id="3.20.20.140:FF:000018">
    <property type="entry name" value="3'-5' ssDNA/RNA exonuclease TatD"/>
    <property type="match status" value="1"/>
</dbReference>
<dbReference type="AlphaFoldDB" id="A0A7H0ELE0"/>
<dbReference type="InterPro" id="IPR001130">
    <property type="entry name" value="TatD-like"/>
</dbReference>
<evidence type="ECO:0000256" key="5">
    <source>
        <dbReference type="ARBA" id="ARBA00022839"/>
    </source>
</evidence>
<evidence type="ECO:0000313" key="9">
    <source>
        <dbReference type="EMBL" id="QNP24606.1"/>
    </source>
</evidence>
<comment type="subcellular location">
    <subcellularLocation>
        <location evidence="7">Cytoplasm</location>
    </subcellularLocation>
</comment>